<dbReference type="SUPFAM" id="SSF55874">
    <property type="entry name" value="ATPase domain of HSP90 chaperone/DNA topoisomerase II/histidine kinase"/>
    <property type="match status" value="1"/>
</dbReference>
<comment type="caution">
    <text evidence="10">The sequence shown here is derived from an EMBL/GenBank/DDBJ whole genome shotgun (WGS) entry which is preliminary data.</text>
</comment>
<gene>
    <name evidence="10" type="ORF">F9L08_19980</name>
</gene>
<dbReference type="GO" id="GO:0000160">
    <property type="term" value="P:phosphorelay signal transduction system"/>
    <property type="evidence" value="ECO:0007669"/>
    <property type="project" value="UniProtKB-KW"/>
</dbReference>
<keyword evidence="8" id="KW-0812">Transmembrane</keyword>
<accession>A0A6L3YDS9</accession>
<evidence type="ECO:0000256" key="3">
    <source>
        <dbReference type="ARBA" id="ARBA00022679"/>
    </source>
</evidence>
<dbReference type="CDD" id="cd00075">
    <property type="entry name" value="HATPase"/>
    <property type="match status" value="1"/>
</dbReference>
<dbReference type="AlphaFoldDB" id="A0A6L3YDS9"/>
<dbReference type="EC" id="2.7.13.3" evidence="2"/>
<dbReference type="InterPro" id="IPR036890">
    <property type="entry name" value="HATPase_C_sf"/>
</dbReference>
<feature type="transmembrane region" description="Helical" evidence="8">
    <location>
        <begin position="225"/>
        <end position="245"/>
    </location>
</feature>
<feature type="domain" description="Histidine kinase" evidence="9">
    <location>
        <begin position="364"/>
        <end position="472"/>
    </location>
</feature>
<dbReference type="PANTHER" id="PTHR43065">
    <property type="entry name" value="SENSOR HISTIDINE KINASE"/>
    <property type="match status" value="1"/>
</dbReference>
<dbReference type="GO" id="GO:0004673">
    <property type="term" value="F:protein histidine kinase activity"/>
    <property type="evidence" value="ECO:0007669"/>
    <property type="project" value="UniProtKB-EC"/>
</dbReference>
<dbReference type="Proteomes" id="UP000481643">
    <property type="component" value="Unassembled WGS sequence"/>
</dbReference>
<keyword evidence="8" id="KW-1133">Transmembrane helix</keyword>
<keyword evidence="5 10" id="KW-0418">Kinase</keyword>
<name>A0A6L3YDS9_9HYPH</name>
<dbReference type="InterPro" id="IPR003594">
    <property type="entry name" value="HATPase_dom"/>
</dbReference>
<keyword evidence="6" id="KW-0067">ATP-binding</keyword>
<evidence type="ECO:0000256" key="4">
    <source>
        <dbReference type="ARBA" id="ARBA00022741"/>
    </source>
</evidence>
<organism evidence="10 11">
    <name type="scientific">Brucella tritici</name>
    <dbReference type="NCBI Taxonomy" id="94626"/>
    <lineage>
        <taxon>Bacteria</taxon>
        <taxon>Pseudomonadati</taxon>
        <taxon>Pseudomonadota</taxon>
        <taxon>Alphaproteobacteria</taxon>
        <taxon>Hyphomicrobiales</taxon>
        <taxon>Brucellaceae</taxon>
        <taxon>Brucella/Ochrobactrum group</taxon>
        <taxon>Brucella</taxon>
    </lineage>
</organism>
<proteinExistence type="predicted"/>
<evidence type="ECO:0000256" key="6">
    <source>
        <dbReference type="ARBA" id="ARBA00022840"/>
    </source>
</evidence>
<dbReference type="Gene3D" id="3.30.565.10">
    <property type="entry name" value="Histidine kinase-like ATPase, C-terminal domain"/>
    <property type="match status" value="1"/>
</dbReference>
<evidence type="ECO:0000256" key="2">
    <source>
        <dbReference type="ARBA" id="ARBA00012438"/>
    </source>
</evidence>
<dbReference type="InterPro" id="IPR005467">
    <property type="entry name" value="His_kinase_dom"/>
</dbReference>
<dbReference type="PANTHER" id="PTHR43065:SF46">
    <property type="entry name" value="C4-DICARBOXYLATE TRANSPORT SENSOR PROTEIN DCTB"/>
    <property type="match status" value="1"/>
</dbReference>
<reference evidence="10 11" key="1">
    <citation type="submission" date="2019-09" db="EMBL/GenBank/DDBJ databases">
        <title>Taxonomic organization of the family Brucellaceae based on a phylogenomic approach.</title>
        <authorList>
            <person name="Leclercq S."/>
            <person name="Cloeckaert A."/>
            <person name="Zygmunt M.S."/>
        </authorList>
    </citation>
    <scope>NUCLEOTIDE SEQUENCE [LARGE SCALE GENOMIC DNA]</scope>
    <source>
        <strain evidence="10 11">WS1830</strain>
    </source>
</reference>
<evidence type="ECO:0000256" key="1">
    <source>
        <dbReference type="ARBA" id="ARBA00000085"/>
    </source>
</evidence>
<evidence type="ECO:0000313" key="10">
    <source>
        <dbReference type="EMBL" id="KAB2681180.1"/>
    </source>
</evidence>
<dbReference type="Pfam" id="PF02518">
    <property type="entry name" value="HATPase_c"/>
    <property type="match status" value="1"/>
</dbReference>
<feature type="transmembrane region" description="Helical" evidence="8">
    <location>
        <begin position="58"/>
        <end position="76"/>
    </location>
</feature>
<sequence length="486" mass="54598">MARSLSSGRSINYPMPSIRETIPNGFGSSLEYAVLSNMNANDSSIVGFIRALAAQKTYMLVILFAPLLLMGVWSALQNFSERNRSYALIAEINEIQWRSSKIREDIIGISGLLALASATQSDQYKEQIEQQSSFLAVNIDALLSQPFLSSLIKAEEVDYLKALTILFDDVIIPELNKSAPDYDFLQKKIQHYQPEIWRITTLASTASYVRTRTAELAKESNFLNFTYALFIAILAVVVWWAVLLYRSRAQYNDQVRQFSLLFSHMTVTRINGLNLWAHECISPDEYPDPHLLDKARKRLEYLTVMTQWLSRIAYPNFDAGNTSYVSLASIVSDQAIRSGYPRPEFQADQSAAQTLVSEAHYHLILQELISNAQDALNGKADARIIVHASIKREWFAAKRLRVVVEDNGPGMSKEQIAKAVTPFYSTKGETFGHSGLGLYGCIGMVRTMRGKFTVTSEPGRGTRMEFSCPLNFYTTKENENAGSPGR</sequence>
<keyword evidence="4" id="KW-0547">Nucleotide-binding</keyword>
<keyword evidence="8" id="KW-0472">Membrane</keyword>
<dbReference type="PROSITE" id="PS50109">
    <property type="entry name" value="HIS_KIN"/>
    <property type="match status" value="1"/>
</dbReference>
<dbReference type="EMBL" id="WBVX01000024">
    <property type="protein sequence ID" value="KAB2681180.1"/>
    <property type="molecule type" value="Genomic_DNA"/>
</dbReference>
<evidence type="ECO:0000259" key="9">
    <source>
        <dbReference type="PROSITE" id="PS50109"/>
    </source>
</evidence>
<evidence type="ECO:0000256" key="7">
    <source>
        <dbReference type="ARBA" id="ARBA00023012"/>
    </source>
</evidence>
<keyword evidence="7" id="KW-0902">Two-component regulatory system</keyword>
<dbReference type="PRINTS" id="PR00344">
    <property type="entry name" value="BCTRLSENSOR"/>
</dbReference>
<protein>
    <recommendedName>
        <fullName evidence="2">histidine kinase</fullName>
        <ecNumber evidence="2">2.7.13.3</ecNumber>
    </recommendedName>
</protein>
<dbReference type="GO" id="GO:0005524">
    <property type="term" value="F:ATP binding"/>
    <property type="evidence" value="ECO:0007669"/>
    <property type="project" value="UniProtKB-KW"/>
</dbReference>
<evidence type="ECO:0000256" key="8">
    <source>
        <dbReference type="SAM" id="Phobius"/>
    </source>
</evidence>
<evidence type="ECO:0000256" key="5">
    <source>
        <dbReference type="ARBA" id="ARBA00022777"/>
    </source>
</evidence>
<comment type="catalytic activity">
    <reaction evidence="1">
        <text>ATP + protein L-histidine = ADP + protein N-phospho-L-histidine.</text>
        <dbReference type="EC" id="2.7.13.3"/>
    </reaction>
</comment>
<dbReference type="InterPro" id="IPR004358">
    <property type="entry name" value="Sig_transdc_His_kin-like_C"/>
</dbReference>
<keyword evidence="3" id="KW-0808">Transferase</keyword>
<evidence type="ECO:0000313" key="11">
    <source>
        <dbReference type="Proteomes" id="UP000481643"/>
    </source>
</evidence>
<dbReference type="SMART" id="SM00387">
    <property type="entry name" value="HATPase_c"/>
    <property type="match status" value="1"/>
</dbReference>